<dbReference type="RefSeq" id="XP_017336327.2">
    <property type="nucleotide sequence ID" value="XM_017480838.3"/>
</dbReference>
<sequence length="645" mass="70748">MSDLNDKVMITGEQSWLCPECFTNNTVNDEEYTSQCTFCSYFVSLVEDAPSSSSVDPCAKKKMIFGRKFWGKLKKNISKRRFTAASSSESSSSSGTVKETPSGCVNSVGEQPALSGSNAGPVDEDEERKTAGNWHGTTSLSSNAVANKESFFCDHSVCSVTDQPAVLVNEEEELETIGYWHCRNCLTCNTMYDEEDSFTCTFCDHSVGLVTDQPAVSVDEEEELETIGYWHCPKCLTCNTVYGEGDPFSCILCGCPGSSLSSSSSCGSSGSSSPSQNEDSEDKIYSDLIGASDVKSMPGKPSNSDRELRSSSSFSNQHGSTSGNTGTTNVIHNRHWESDYEDEEEARSSKQPAETSEVGFSDVDSPSHQHVSSSRNSGLIADLTDEEPHCFKIVLNNHKQHWESDYEDEEEARSSKQPAETSEVGFSDVDSPSHQHVSSSRNSGLIADLTDEEPHCFKIVLNNHKQHWESDYEDEEEARSSKQPAETSEVGFSDVDSPSHQHVSSSRNSGLIADLTDEEPHCFKIGLNNHKQHWESDYEDEEEARSSKQPAETSKVGSSDVDSPSHQCASTSRNSGLIADLTDEEPHCFKTVLNNHKRHRDSDDEDEVGASSSSSGKQAAKKQRLTLQIWPLPHISKPVLVETVG</sequence>
<feature type="region of interest" description="Disordered" evidence="1">
    <location>
        <begin position="402"/>
        <end position="443"/>
    </location>
</feature>
<dbReference type="GeneID" id="108272422"/>
<feature type="compositionally biased region" description="Polar residues" evidence="1">
    <location>
        <begin position="430"/>
        <end position="443"/>
    </location>
</feature>
<feature type="compositionally biased region" description="Polar residues" evidence="1">
    <location>
        <begin position="496"/>
        <end position="509"/>
    </location>
</feature>
<dbReference type="KEGG" id="ipu:108272422"/>
<feature type="region of interest" description="Disordered" evidence="1">
    <location>
        <begin position="534"/>
        <end position="623"/>
    </location>
</feature>
<evidence type="ECO:0000313" key="3">
    <source>
        <dbReference type="RefSeq" id="XP_017336327.2"/>
    </source>
</evidence>
<gene>
    <name evidence="3 4" type="primary">LOC108272422</name>
</gene>
<reference evidence="2" key="1">
    <citation type="journal article" date="2016" name="Nat. Commun.">
        <title>The channel catfish genome sequence provides insights into the evolution of scale formation in teleosts.</title>
        <authorList>
            <person name="Liu Z."/>
            <person name="Liu S."/>
            <person name="Yao J."/>
            <person name="Bao L."/>
            <person name="Zhang J."/>
            <person name="Li Y."/>
            <person name="Jiang C."/>
            <person name="Sun L."/>
            <person name="Wang R."/>
            <person name="Zhang Y."/>
            <person name="Zhou T."/>
            <person name="Zeng Q."/>
            <person name="Fu Q."/>
            <person name="Gao S."/>
            <person name="Li N."/>
            <person name="Koren S."/>
            <person name="Jiang Y."/>
            <person name="Zimin A."/>
            <person name="Xu P."/>
            <person name="Phillippy A.M."/>
            <person name="Geng X."/>
            <person name="Song L."/>
            <person name="Sun F."/>
            <person name="Li C."/>
            <person name="Wang X."/>
            <person name="Chen A."/>
            <person name="Jin Y."/>
            <person name="Yuan Z."/>
            <person name="Yang Y."/>
            <person name="Tan S."/>
            <person name="Peatman E."/>
            <person name="Lu J."/>
            <person name="Qin Z."/>
            <person name="Dunham R."/>
            <person name="Li Z."/>
            <person name="Sonstegard T."/>
            <person name="Feng J."/>
            <person name="Danzmann R.G."/>
            <person name="Schroeder S."/>
            <person name="Scheffler B."/>
            <person name="Duke M.V."/>
            <person name="Ballard L."/>
            <person name="Kucuktas H."/>
            <person name="Kaltenboeck L."/>
            <person name="Liu H."/>
            <person name="Armbruster J."/>
            <person name="Xie Y."/>
            <person name="Kirby M.L."/>
            <person name="Tian Y."/>
            <person name="Flanagan M.E."/>
            <person name="Mu W."/>
            <person name="Waldbieser G.C."/>
        </authorList>
    </citation>
    <scope>NUCLEOTIDE SEQUENCE [LARGE SCALE GENOMIC DNA]</scope>
    <source>
        <strain evidence="2">SDA103</strain>
    </source>
</reference>
<proteinExistence type="predicted"/>
<protein>
    <submittedName>
        <fullName evidence="3 4">Uncharacterized protein LOC108272422 isoform X1</fullName>
    </submittedName>
</protein>
<reference evidence="3 4" key="2">
    <citation type="submission" date="2025-04" db="UniProtKB">
        <authorList>
            <consortium name="RefSeq"/>
        </authorList>
    </citation>
    <scope>IDENTIFICATION</scope>
    <source>
        <tissue evidence="3 4">Blood</tissue>
    </source>
</reference>
<feature type="region of interest" description="Disordered" evidence="1">
    <location>
        <begin position="468"/>
        <end position="514"/>
    </location>
</feature>
<feature type="compositionally biased region" description="Low complexity" evidence="1">
    <location>
        <begin position="310"/>
        <end position="329"/>
    </location>
</feature>
<dbReference type="Proteomes" id="UP000221080">
    <property type="component" value="Chromosome 12"/>
</dbReference>
<dbReference type="OrthoDB" id="10681011at2759"/>
<organism evidence="2 3">
    <name type="scientific">Ictalurus punctatus</name>
    <name type="common">Channel catfish</name>
    <name type="synonym">Silurus punctatus</name>
    <dbReference type="NCBI Taxonomy" id="7998"/>
    <lineage>
        <taxon>Eukaryota</taxon>
        <taxon>Metazoa</taxon>
        <taxon>Chordata</taxon>
        <taxon>Craniata</taxon>
        <taxon>Vertebrata</taxon>
        <taxon>Euteleostomi</taxon>
        <taxon>Actinopterygii</taxon>
        <taxon>Neopterygii</taxon>
        <taxon>Teleostei</taxon>
        <taxon>Ostariophysi</taxon>
        <taxon>Siluriformes</taxon>
        <taxon>Ictaluridae</taxon>
        <taxon>Ictalurus</taxon>
    </lineage>
</organism>
<evidence type="ECO:0000256" key="1">
    <source>
        <dbReference type="SAM" id="MobiDB-lite"/>
    </source>
</evidence>
<dbReference type="AlphaFoldDB" id="A0A2D0S0P5"/>
<feature type="region of interest" description="Disordered" evidence="1">
    <location>
        <begin position="290"/>
        <end position="377"/>
    </location>
</feature>
<accession>A0A2D0S0P5</accession>
<evidence type="ECO:0000313" key="2">
    <source>
        <dbReference type="Proteomes" id="UP000221080"/>
    </source>
</evidence>
<feature type="compositionally biased region" description="Polar residues" evidence="1">
    <location>
        <begin position="95"/>
        <end position="118"/>
    </location>
</feature>
<dbReference type="RefSeq" id="XP_053540579.1">
    <property type="nucleotide sequence ID" value="XM_053684604.1"/>
</dbReference>
<keyword evidence="2" id="KW-1185">Reference proteome</keyword>
<feature type="region of interest" description="Disordered" evidence="1">
    <location>
        <begin position="84"/>
        <end position="137"/>
    </location>
</feature>
<evidence type="ECO:0000313" key="4">
    <source>
        <dbReference type="RefSeq" id="XP_053540579.1"/>
    </source>
</evidence>
<feature type="compositionally biased region" description="Polar residues" evidence="1">
    <location>
        <begin position="364"/>
        <end position="377"/>
    </location>
</feature>
<feature type="compositionally biased region" description="Polar residues" evidence="1">
    <location>
        <begin position="547"/>
        <end position="575"/>
    </location>
</feature>
<name>A0A2D0S0P5_ICTPU</name>
<feature type="compositionally biased region" description="Low complexity" evidence="1">
    <location>
        <begin position="609"/>
        <end position="618"/>
    </location>
</feature>